<dbReference type="PANTHER" id="PTHR43861">
    <property type="entry name" value="TRANS-ACONITATE 2-METHYLTRANSFERASE-RELATED"/>
    <property type="match status" value="1"/>
</dbReference>
<dbReference type="InterPro" id="IPR029063">
    <property type="entry name" value="SAM-dependent_MTases_sf"/>
</dbReference>
<name>A0A4S4NJG9_9RHOB</name>
<dbReference type="EMBL" id="SRKY01000001">
    <property type="protein sequence ID" value="THH38897.1"/>
    <property type="molecule type" value="Genomic_DNA"/>
</dbReference>
<evidence type="ECO:0000256" key="2">
    <source>
        <dbReference type="ARBA" id="ARBA00022679"/>
    </source>
</evidence>
<reference evidence="4 5" key="1">
    <citation type="submission" date="2019-04" db="EMBL/GenBank/DDBJ databases">
        <title>Shimia ponticola sp. nov., isolated from seawater.</title>
        <authorList>
            <person name="Kim Y.-O."/>
            <person name="Yoon J.-H."/>
        </authorList>
    </citation>
    <scope>NUCLEOTIDE SEQUENCE [LARGE SCALE GENOMIC DNA]</scope>
    <source>
        <strain evidence="4 5">MYP11</strain>
    </source>
</reference>
<keyword evidence="5" id="KW-1185">Reference proteome</keyword>
<comment type="caution">
    <text evidence="4">The sequence shown here is derived from an EMBL/GenBank/DDBJ whole genome shotgun (WGS) entry which is preliminary data.</text>
</comment>
<dbReference type="PANTHER" id="PTHR43861:SF1">
    <property type="entry name" value="TRANS-ACONITATE 2-METHYLTRANSFERASE"/>
    <property type="match status" value="1"/>
</dbReference>
<dbReference type="Pfam" id="PF13649">
    <property type="entry name" value="Methyltransf_25"/>
    <property type="match status" value="1"/>
</dbReference>
<evidence type="ECO:0000259" key="3">
    <source>
        <dbReference type="Pfam" id="PF13649"/>
    </source>
</evidence>
<dbReference type="AlphaFoldDB" id="A0A4S4NJG9"/>
<dbReference type="InterPro" id="IPR041698">
    <property type="entry name" value="Methyltransf_25"/>
</dbReference>
<keyword evidence="2 4" id="KW-0808">Transferase</keyword>
<evidence type="ECO:0000313" key="5">
    <source>
        <dbReference type="Proteomes" id="UP000306602"/>
    </source>
</evidence>
<dbReference type="Proteomes" id="UP000306602">
    <property type="component" value="Unassembled WGS sequence"/>
</dbReference>
<evidence type="ECO:0000256" key="1">
    <source>
        <dbReference type="ARBA" id="ARBA00022603"/>
    </source>
</evidence>
<dbReference type="OrthoDB" id="9808480at2"/>
<dbReference type="RefSeq" id="WP_136461816.1">
    <property type="nucleotide sequence ID" value="NZ_SRKY01000001.1"/>
</dbReference>
<feature type="domain" description="Methyltransferase" evidence="3">
    <location>
        <begin position="39"/>
        <end position="126"/>
    </location>
</feature>
<organism evidence="4 5">
    <name type="scientific">Aliishimia ponticola</name>
    <dbReference type="NCBI Taxonomy" id="2499833"/>
    <lineage>
        <taxon>Bacteria</taxon>
        <taxon>Pseudomonadati</taxon>
        <taxon>Pseudomonadota</taxon>
        <taxon>Alphaproteobacteria</taxon>
        <taxon>Rhodobacterales</taxon>
        <taxon>Paracoccaceae</taxon>
        <taxon>Aliishimia</taxon>
    </lineage>
</organism>
<sequence>MDLNAIKTLHADMPRQGPGTADDVAWTVARLGLQGALRVVDAGCGPGADLKHLADLLPDATLTGIDAFPHLVAEAQARLGRRAQVVAGDMSQIEGPVDLIWCAGAVYFLGVTEALQAWRPALADGGVVAFSEPILPEGPREVAEDFWQAYPAITDMAGLTKRIESAGYTLIDSRDVQGRAPRWDSYFAPLETRVAALRPTADETLGALLDMTTREIDTWKRAPDQVFYKLCLVRPV</sequence>
<proteinExistence type="predicted"/>
<dbReference type="GO" id="GO:0008168">
    <property type="term" value="F:methyltransferase activity"/>
    <property type="evidence" value="ECO:0007669"/>
    <property type="project" value="UniProtKB-KW"/>
</dbReference>
<dbReference type="SUPFAM" id="SSF53335">
    <property type="entry name" value="S-adenosyl-L-methionine-dependent methyltransferases"/>
    <property type="match status" value="1"/>
</dbReference>
<protein>
    <submittedName>
        <fullName evidence="4">Class I SAM-dependent methyltransferase</fullName>
    </submittedName>
</protein>
<dbReference type="Gene3D" id="3.40.50.150">
    <property type="entry name" value="Vaccinia Virus protein VP39"/>
    <property type="match status" value="1"/>
</dbReference>
<keyword evidence="1 4" id="KW-0489">Methyltransferase</keyword>
<gene>
    <name evidence="4" type="ORF">E4Z66_04890</name>
</gene>
<dbReference type="CDD" id="cd02440">
    <property type="entry name" value="AdoMet_MTases"/>
    <property type="match status" value="1"/>
</dbReference>
<evidence type="ECO:0000313" key="4">
    <source>
        <dbReference type="EMBL" id="THH38897.1"/>
    </source>
</evidence>
<dbReference type="GO" id="GO:0032259">
    <property type="term" value="P:methylation"/>
    <property type="evidence" value="ECO:0007669"/>
    <property type="project" value="UniProtKB-KW"/>
</dbReference>
<accession>A0A4S4NJG9</accession>